<organism evidence="1 2">
    <name type="scientific">Pristionchus pacificus</name>
    <name type="common">Parasitic nematode worm</name>
    <dbReference type="NCBI Taxonomy" id="54126"/>
    <lineage>
        <taxon>Eukaryota</taxon>
        <taxon>Metazoa</taxon>
        <taxon>Ecdysozoa</taxon>
        <taxon>Nematoda</taxon>
        <taxon>Chromadorea</taxon>
        <taxon>Rhabditida</taxon>
        <taxon>Rhabditina</taxon>
        <taxon>Diplogasteromorpha</taxon>
        <taxon>Diplogasteroidea</taxon>
        <taxon>Neodiplogasteridae</taxon>
        <taxon>Pristionchus</taxon>
    </lineage>
</organism>
<evidence type="ECO:0000313" key="1">
    <source>
        <dbReference type="EnsemblMetazoa" id="PPA15571.1"/>
    </source>
</evidence>
<accession>A0A2A6CMM9</accession>
<dbReference type="AlphaFoldDB" id="A0A2A6CMM9"/>
<evidence type="ECO:0000313" key="2">
    <source>
        <dbReference type="Proteomes" id="UP000005239"/>
    </source>
</evidence>
<name>A0A2A6CMM9_PRIPA</name>
<gene>
    <name evidence="1" type="primary">WBGene00105125</name>
</gene>
<reference evidence="2" key="1">
    <citation type="journal article" date="2008" name="Nat. Genet.">
        <title>The Pristionchus pacificus genome provides a unique perspective on nematode lifestyle and parasitism.</title>
        <authorList>
            <person name="Dieterich C."/>
            <person name="Clifton S.W."/>
            <person name="Schuster L.N."/>
            <person name="Chinwalla A."/>
            <person name="Delehaunty K."/>
            <person name="Dinkelacker I."/>
            <person name="Fulton L."/>
            <person name="Fulton R."/>
            <person name="Godfrey J."/>
            <person name="Minx P."/>
            <person name="Mitreva M."/>
            <person name="Roeseler W."/>
            <person name="Tian H."/>
            <person name="Witte H."/>
            <person name="Yang S.P."/>
            <person name="Wilson R.K."/>
            <person name="Sommer R.J."/>
        </authorList>
    </citation>
    <scope>NUCLEOTIDE SEQUENCE [LARGE SCALE GENOMIC DNA]</scope>
    <source>
        <strain evidence="2">PS312</strain>
    </source>
</reference>
<sequence length="177" mass="19387">MPPMSLPKPSPSAPMPPLPRSHFSAWCSAAPDLLTDWFRHPRTLGAAPKTLAMAYMGGAGAMAAFELAHCMFMGHLGENIVASLLELIVLVAAGVGCWAMAKRKPLGLTPFLVTVVLCILFTIVIWFADHVPQSVYKSDEFIALGAIVYLHLHCLRTVLCARRIIVEDIKNEIYGRF</sequence>
<protein>
    <submittedName>
        <fullName evidence="1">Uncharacterized protein</fullName>
    </submittedName>
</protein>
<accession>A0A8R1YDF8</accession>
<dbReference type="EnsemblMetazoa" id="PPA15571.1">
    <property type="protein sequence ID" value="PPA15571.1"/>
    <property type="gene ID" value="WBGene00105125"/>
</dbReference>
<reference evidence="1" key="2">
    <citation type="submission" date="2022-06" db="UniProtKB">
        <authorList>
            <consortium name="EnsemblMetazoa"/>
        </authorList>
    </citation>
    <scope>IDENTIFICATION</scope>
    <source>
        <strain evidence="1">PS312</strain>
    </source>
</reference>
<dbReference type="Proteomes" id="UP000005239">
    <property type="component" value="Unassembled WGS sequence"/>
</dbReference>
<proteinExistence type="predicted"/>
<keyword evidence="2" id="KW-1185">Reference proteome</keyword>